<dbReference type="FunFam" id="3.40.50.620:FF:000013">
    <property type="entry name" value="Pantothenate synthetase"/>
    <property type="match status" value="1"/>
</dbReference>
<dbReference type="Proteomes" id="UP000433883">
    <property type="component" value="Unassembled WGS sequence"/>
</dbReference>
<comment type="caution">
    <text evidence="13">The sequence shown here is derived from an EMBL/GenBank/DDBJ whole genome shotgun (WGS) entry which is preliminary data.</text>
</comment>
<dbReference type="FunFam" id="3.30.1300.10:FF:000002">
    <property type="entry name" value="Pantoate--beta-alanine ligase"/>
    <property type="match status" value="1"/>
</dbReference>
<name>A0A8H3V1Z0_VENIN</name>
<dbReference type="NCBIfam" id="TIGR00018">
    <property type="entry name" value="panC"/>
    <property type="match status" value="1"/>
</dbReference>
<dbReference type="Pfam" id="PF02569">
    <property type="entry name" value="Pantoate_ligase"/>
    <property type="match status" value="1"/>
</dbReference>
<dbReference type="Gene3D" id="3.30.1300.10">
    <property type="entry name" value="Pantoate-beta-alanine ligase, C-terminal domain"/>
    <property type="match status" value="1"/>
</dbReference>
<dbReference type="PANTHER" id="PTHR21299:SF1">
    <property type="entry name" value="PANTOATE--BETA-ALANINE LIGASE"/>
    <property type="match status" value="1"/>
</dbReference>
<evidence type="ECO:0000256" key="11">
    <source>
        <dbReference type="ARBA" id="ARBA00048258"/>
    </source>
</evidence>
<evidence type="ECO:0000256" key="4">
    <source>
        <dbReference type="ARBA" id="ARBA00015647"/>
    </source>
</evidence>
<dbReference type="GO" id="GO:0005524">
    <property type="term" value="F:ATP binding"/>
    <property type="evidence" value="ECO:0007669"/>
    <property type="project" value="UniProtKB-KW"/>
</dbReference>
<dbReference type="PANTHER" id="PTHR21299">
    <property type="entry name" value="CYTIDYLATE KINASE/PANTOATE-BETA-ALANINE LIGASE"/>
    <property type="match status" value="1"/>
</dbReference>
<comment type="similarity">
    <text evidence="2">Belongs to the pantothenate synthetase family.</text>
</comment>
<dbReference type="InterPro" id="IPR042176">
    <property type="entry name" value="Pantoate_ligase_C"/>
</dbReference>
<evidence type="ECO:0000256" key="3">
    <source>
        <dbReference type="ARBA" id="ARBA00012219"/>
    </source>
</evidence>
<keyword evidence="8" id="KW-0067">ATP-binding</keyword>
<gene>
    <name evidence="12" type="ORF">BLS_006778</name>
    <name evidence="13" type="ORF">EG327_007212</name>
</gene>
<evidence type="ECO:0000256" key="7">
    <source>
        <dbReference type="ARBA" id="ARBA00022741"/>
    </source>
</evidence>
<comment type="catalytic activity">
    <reaction evidence="11">
        <text>(R)-pantoate + beta-alanine + ATP = (R)-pantothenate + AMP + diphosphate + H(+)</text>
        <dbReference type="Rhea" id="RHEA:10912"/>
        <dbReference type="ChEBI" id="CHEBI:15378"/>
        <dbReference type="ChEBI" id="CHEBI:15980"/>
        <dbReference type="ChEBI" id="CHEBI:29032"/>
        <dbReference type="ChEBI" id="CHEBI:30616"/>
        <dbReference type="ChEBI" id="CHEBI:33019"/>
        <dbReference type="ChEBI" id="CHEBI:57966"/>
        <dbReference type="ChEBI" id="CHEBI:456215"/>
        <dbReference type="EC" id="6.3.2.1"/>
    </reaction>
</comment>
<dbReference type="EMBL" id="WNWQ01000504">
    <property type="protein sequence ID" value="KAE9966825.1"/>
    <property type="molecule type" value="Genomic_DNA"/>
</dbReference>
<keyword evidence="5" id="KW-0436">Ligase</keyword>
<evidence type="ECO:0000313" key="12">
    <source>
        <dbReference type="EMBL" id="KAE9966825.1"/>
    </source>
</evidence>
<proteinExistence type="inferred from homology"/>
<dbReference type="Gene3D" id="3.40.50.620">
    <property type="entry name" value="HUPs"/>
    <property type="match status" value="1"/>
</dbReference>
<evidence type="ECO:0000256" key="10">
    <source>
        <dbReference type="ARBA" id="ARBA00032806"/>
    </source>
</evidence>
<dbReference type="CDD" id="cd00560">
    <property type="entry name" value="PanC"/>
    <property type="match status" value="1"/>
</dbReference>
<organism evidence="13 14">
    <name type="scientific">Venturia inaequalis</name>
    <name type="common">Apple scab fungus</name>
    <dbReference type="NCBI Taxonomy" id="5025"/>
    <lineage>
        <taxon>Eukaryota</taxon>
        <taxon>Fungi</taxon>
        <taxon>Dikarya</taxon>
        <taxon>Ascomycota</taxon>
        <taxon>Pezizomycotina</taxon>
        <taxon>Dothideomycetes</taxon>
        <taxon>Pleosporomycetidae</taxon>
        <taxon>Venturiales</taxon>
        <taxon>Venturiaceae</taxon>
        <taxon>Venturia</taxon>
    </lineage>
</organism>
<dbReference type="HAMAP" id="MF_00158">
    <property type="entry name" value="PanC"/>
    <property type="match status" value="1"/>
</dbReference>
<dbReference type="InterPro" id="IPR003721">
    <property type="entry name" value="Pantoate_ligase"/>
</dbReference>
<accession>A0A8H3V1Z0</accession>
<dbReference type="GO" id="GO:0004592">
    <property type="term" value="F:pantoate-beta-alanine ligase activity"/>
    <property type="evidence" value="ECO:0007669"/>
    <property type="project" value="UniProtKB-EC"/>
</dbReference>
<evidence type="ECO:0000313" key="14">
    <source>
        <dbReference type="Proteomes" id="UP000490939"/>
    </source>
</evidence>
<evidence type="ECO:0000313" key="13">
    <source>
        <dbReference type="EMBL" id="KAE9978874.1"/>
    </source>
</evidence>
<dbReference type="UniPathway" id="UPA00028">
    <property type="reaction ID" value="UER00005"/>
</dbReference>
<evidence type="ECO:0000256" key="8">
    <source>
        <dbReference type="ARBA" id="ARBA00022840"/>
    </source>
</evidence>
<dbReference type="AlphaFoldDB" id="A0A8H3V1Z0"/>
<comment type="pathway">
    <text evidence="1">Cofactor biosynthesis; (R)-pantothenate biosynthesis; (R)-pantothenate from (R)-pantoate and beta-alanine: step 1/1.</text>
</comment>
<dbReference type="EC" id="6.3.2.1" evidence="3"/>
<dbReference type="InterPro" id="IPR014729">
    <property type="entry name" value="Rossmann-like_a/b/a_fold"/>
</dbReference>
<dbReference type="Proteomes" id="UP000490939">
    <property type="component" value="Unassembled WGS sequence"/>
</dbReference>
<evidence type="ECO:0000256" key="9">
    <source>
        <dbReference type="ARBA" id="ARBA00029902"/>
    </source>
</evidence>
<sequence length="372" mass="41091">MPPLSMLFRVRPRIAHPQLSRNLFGAISLLSTASPNYKVFRDVPPLRDYRRSLLVADRTVGLVPTMGALHDGHLSLVRQAAAEHSDVFVSIYVNPTQFGVHEDLATYPKTWDADIKMLEELDQELADTKGSGRLSCVFAPATKTMYPTLPPTSEVHGKGSFVTVTPIAELLEGASRPVFFRGVATVCMKLFNIVQPEAVYFGQKDIQQTIVIKRMVKDFHLNTSVRIASTRREEDGLAMSSRNVYLGKRGARRREAAIVLSRALQAAEKQYNDGKRSRGDILWVANDIVDGEIRKQDELAPEKRARIEVDYISLADPDSLEEIEQVDENKGAILSAAIKMLPVEAPQEGEDCGLGGGQGVVRLIDNIILGSV</sequence>
<evidence type="ECO:0000256" key="2">
    <source>
        <dbReference type="ARBA" id="ARBA00009256"/>
    </source>
</evidence>
<keyword evidence="14" id="KW-1185">Reference proteome</keyword>
<evidence type="ECO:0000256" key="6">
    <source>
        <dbReference type="ARBA" id="ARBA00022655"/>
    </source>
</evidence>
<reference evidence="13 14" key="1">
    <citation type="submission" date="2019-07" db="EMBL/GenBank/DDBJ databases">
        <title>Venturia inaequalis Genome Resource.</title>
        <authorList>
            <person name="Lichtner F.J."/>
        </authorList>
    </citation>
    <scope>NUCLEOTIDE SEQUENCE [LARGE SCALE GENOMIC DNA]</scope>
    <source>
        <strain evidence="12">Bline_iso_100314</strain>
        <strain evidence="13 14">DMI_063113</strain>
    </source>
</reference>
<evidence type="ECO:0000256" key="1">
    <source>
        <dbReference type="ARBA" id="ARBA00004990"/>
    </source>
</evidence>
<protein>
    <recommendedName>
        <fullName evidence="4">Pantoate--beta-alanine ligase</fullName>
        <ecNumber evidence="3">6.3.2.1</ecNumber>
    </recommendedName>
    <alternativeName>
        <fullName evidence="10">Pantoate-activating enzyme</fullName>
    </alternativeName>
    <alternativeName>
        <fullName evidence="9">Pantothenate synthetase</fullName>
    </alternativeName>
</protein>
<keyword evidence="7" id="KW-0547">Nucleotide-binding</keyword>
<dbReference type="SUPFAM" id="SSF52374">
    <property type="entry name" value="Nucleotidylyl transferase"/>
    <property type="match status" value="1"/>
</dbReference>
<keyword evidence="6" id="KW-0566">Pantothenate biosynthesis</keyword>
<evidence type="ECO:0000256" key="5">
    <source>
        <dbReference type="ARBA" id="ARBA00022598"/>
    </source>
</evidence>
<dbReference type="EMBL" id="WNWR01000429">
    <property type="protein sequence ID" value="KAE9978874.1"/>
    <property type="molecule type" value="Genomic_DNA"/>
</dbReference>
<dbReference type="GO" id="GO:0015940">
    <property type="term" value="P:pantothenate biosynthetic process"/>
    <property type="evidence" value="ECO:0007669"/>
    <property type="project" value="UniProtKB-UniPathway"/>
</dbReference>